<dbReference type="InterPro" id="IPR012871">
    <property type="entry name" value="DUF1668_ORYSA"/>
</dbReference>
<dbReference type="PANTHER" id="PTHR33085:SF69">
    <property type="entry name" value="OS07G0234700 PROTEIN"/>
    <property type="match status" value="1"/>
</dbReference>
<dbReference type="Gramene" id="ORUFI07G08120.1">
    <property type="protein sequence ID" value="ORUFI07G08120.1"/>
    <property type="gene ID" value="ORUFI07G08120"/>
</dbReference>
<protein>
    <submittedName>
        <fullName evidence="2">Uncharacterized protein</fullName>
    </submittedName>
</protein>
<dbReference type="InterPro" id="IPR011044">
    <property type="entry name" value="Quino_amine_DH_bsu"/>
</dbReference>
<dbReference type="Pfam" id="PF07893">
    <property type="entry name" value="DUF1668"/>
    <property type="match status" value="1"/>
</dbReference>
<dbReference type="EnsemblPlants" id="ORUFI07G08120.1">
    <property type="protein sequence ID" value="ORUFI07G08120.1"/>
    <property type="gene ID" value="ORUFI07G08120"/>
</dbReference>
<evidence type="ECO:0000256" key="1">
    <source>
        <dbReference type="SAM" id="MobiDB-lite"/>
    </source>
</evidence>
<reference evidence="3" key="1">
    <citation type="submission" date="2013-06" db="EMBL/GenBank/DDBJ databases">
        <authorList>
            <person name="Zhao Q."/>
        </authorList>
    </citation>
    <scope>NUCLEOTIDE SEQUENCE</scope>
    <source>
        <strain evidence="3">cv. W1943</strain>
    </source>
</reference>
<feature type="region of interest" description="Disordered" evidence="1">
    <location>
        <begin position="85"/>
        <end position="106"/>
    </location>
</feature>
<dbReference type="eggNOG" id="ENOG502R3D5">
    <property type="taxonomic scope" value="Eukaryota"/>
</dbReference>
<dbReference type="HOGENOM" id="CLU_021283_2_1_1"/>
<dbReference type="Proteomes" id="UP000008022">
    <property type="component" value="Unassembled WGS sequence"/>
</dbReference>
<proteinExistence type="predicted"/>
<organism evidence="2 3">
    <name type="scientific">Oryza rufipogon</name>
    <name type="common">Brownbeard rice</name>
    <name type="synonym">Asian wild rice</name>
    <dbReference type="NCBI Taxonomy" id="4529"/>
    <lineage>
        <taxon>Eukaryota</taxon>
        <taxon>Viridiplantae</taxon>
        <taxon>Streptophyta</taxon>
        <taxon>Embryophyta</taxon>
        <taxon>Tracheophyta</taxon>
        <taxon>Spermatophyta</taxon>
        <taxon>Magnoliopsida</taxon>
        <taxon>Liliopsida</taxon>
        <taxon>Poales</taxon>
        <taxon>Poaceae</taxon>
        <taxon>BOP clade</taxon>
        <taxon>Oryzoideae</taxon>
        <taxon>Oryzeae</taxon>
        <taxon>Oryzinae</taxon>
        <taxon>Oryza</taxon>
    </lineage>
</organism>
<evidence type="ECO:0000313" key="2">
    <source>
        <dbReference type="EnsemblPlants" id="ORUFI07G08120.1"/>
    </source>
</evidence>
<dbReference type="AlphaFoldDB" id="A0A0E0Q5Y0"/>
<dbReference type="OMA" id="KDACEIH"/>
<accession>A0A0E0Q5Y0</accession>
<evidence type="ECO:0000313" key="3">
    <source>
        <dbReference type="Proteomes" id="UP000008022"/>
    </source>
</evidence>
<name>A0A0E0Q5Y0_ORYRU</name>
<feature type="compositionally biased region" description="Basic residues" evidence="1">
    <location>
        <begin position="95"/>
        <end position="106"/>
    </location>
</feature>
<reference evidence="2" key="2">
    <citation type="submission" date="2015-06" db="UniProtKB">
        <authorList>
            <consortium name="EnsemblPlants"/>
        </authorList>
    </citation>
    <scope>IDENTIFICATION</scope>
</reference>
<dbReference type="SUPFAM" id="SSF50969">
    <property type="entry name" value="YVTN repeat-like/Quinoprotein amine dehydrogenase"/>
    <property type="match status" value="1"/>
</dbReference>
<sequence>MDPSNGVVQLITNVRNPRASAKAMWRPILLQPRRTPISHLRRRGHDATGHDATDDDKAVLPLRRLIGSRGYASSSDATNAAASAAANIAAPRADSRRRRRSPAAKAKAKQHLYVVLNDRKDACEIHKLDIDGGGGGRLMMNAGDMASLKTLRRLPEPPLLRLQSPTVHPCSKFTTVGSSIVTMGEYFSDHYCGDWFREARGNTLVYDTKTAALTVVRHLPEGLLGVYDFVAAIAVGANRLYVLDEGTMDDYRGRIVGGMHCFRLTDDDDDGSRKKKERWSWWQPDESTRISWSDHPSRLPFDTITGQIEAYAVHPKGRTFFVSVRQVDDEGTFSYSVESGKWTRRGDWMLPFVGHGHYDGELGSWVGLHHSDDDGRLSACRVVSARQRRALPEVKVSKEKVFVQVPGWARVQAELVYMGGRSEYCLVEWLEPEGSSDEEKCDECVLRLTKMRVVYDGDGELTVAAHRLSGCYKVSRSEKYSRHMAAFWM</sequence>
<dbReference type="PANTHER" id="PTHR33085">
    <property type="entry name" value="OS12G0113100 PROTEIN-RELATED"/>
    <property type="match status" value="1"/>
</dbReference>
<keyword evidence="3" id="KW-1185">Reference proteome</keyword>